<dbReference type="EMBL" id="DRXW01000241">
    <property type="protein sequence ID" value="HHR34074.1"/>
    <property type="molecule type" value="Genomic_DNA"/>
</dbReference>
<comment type="caution">
    <text evidence="1">The sequence shown here is derived from an EMBL/GenBank/DDBJ whole genome shotgun (WGS) entry which is preliminary data.</text>
</comment>
<reference evidence="1" key="1">
    <citation type="journal article" date="2020" name="mSystems">
        <title>Genome- and Community-Level Interaction Insights into Carbon Utilization and Element Cycling Functions of Hydrothermarchaeota in Hydrothermal Sediment.</title>
        <authorList>
            <person name="Zhou Z."/>
            <person name="Liu Y."/>
            <person name="Xu W."/>
            <person name="Pan J."/>
            <person name="Luo Z.H."/>
            <person name="Li M."/>
        </authorList>
    </citation>
    <scope>NUCLEOTIDE SEQUENCE [LARGE SCALE GENOMIC DNA]</scope>
    <source>
        <strain evidence="1">SpSt-1088</strain>
    </source>
</reference>
<gene>
    <name evidence="1" type="ORF">ENM46_03905</name>
</gene>
<evidence type="ECO:0000313" key="1">
    <source>
        <dbReference type="EMBL" id="HHR34074.1"/>
    </source>
</evidence>
<proteinExistence type="predicted"/>
<protein>
    <submittedName>
        <fullName evidence="1">Uncharacterized protein</fullName>
    </submittedName>
</protein>
<dbReference type="AlphaFoldDB" id="A0A7C5Y9N1"/>
<accession>A0A7C5Y9N1</accession>
<name>A0A7C5Y9N1_9BACT</name>
<organism evidence="1">
    <name type="scientific">Fervidobacterium nodosum</name>
    <dbReference type="NCBI Taxonomy" id="2424"/>
    <lineage>
        <taxon>Bacteria</taxon>
        <taxon>Thermotogati</taxon>
        <taxon>Thermotogota</taxon>
        <taxon>Thermotogae</taxon>
        <taxon>Thermotogales</taxon>
        <taxon>Fervidobacteriaceae</taxon>
        <taxon>Fervidobacterium</taxon>
    </lineage>
</organism>
<sequence>MSLDLKKCFFLFSMIFFISVAFTLDISPSLIYQIETTKNSFSYSFFIKNDIPVESIVNIEIIDFITDGKNYVFDDPTYNYSLKKYVKLRESTYKLALQEQREVVIDFDVPVDFPGASGVFALKISQESASTGKVQIKLNYIVPFFVRFKNIPVYQSIKILNLSVRDLSKEPDESYGDFGSLITLEIENNGNVAFIPKGTVQISSRDLKTTITEVPLDSFDLVIFPERKTYYTFYVPYVLPTGKVDFILSGKSYDKDFYTNATFVNNEQPKESMYSFQQNIILFSEKSKNVNQSVVMFNLSPFKENISLSTENPDIVFSPKKLTVYPYKSVTFSVKTTQKDFNFSGDKIYAVSVFSDDGSKKKTINNLFLVLRGNSITPNLEAKMINKSSSTVLQVTNTGDCLLEFNILQNGKILNESQLVIFPGQTMNFDFERFVQSTGFSVEYNVYKETKKFIIDKF</sequence>